<dbReference type="Proteomes" id="UP000314294">
    <property type="component" value="Unassembled WGS sequence"/>
</dbReference>
<proteinExistence type="predicted"/>
<dbReference type="AlphaFoldDB" id="A0A4Z2H1N3"/>
<accession>A0A4Z2H1N3</accession>
<protein>
    <submittedName>
        <fullName evidence="1">Uncharacterized protein</fullName>
    </submittedName>
</protein>
<organism evidence="1 2">
    <name type="scientific">Liparis tanakae</name>
    <name type="common">Tanaka's snailfish</name>
    <dbReference type="NCBI Taxonomy" id="230148"/>
    <lineage>
        <taxon>Eukaryota</taxon>
        <taxon>Metazoa</taxon>
        <taxon>Chordata</taxon>
        <taxon>Craniata</taxon>
        <taxon>Vertebrata</taxon>
        <taxon>Euteleostomi</taxon>
        <taxon>Actinopterygii</taxon>
        <taxon>Neopterygii</taxon>
        <taxon>Teleostei</taxon>
        <taxon>Neoteleostei</taxon>
        <taxon>Acanthomorphata</taxon>
        <taxon>Eupercaria</taxon>
        <taxon>Perciformes</taxon>
        <taxon>Cottioidei</taxon>
        <taxon>Cottales</taxon>
        <taxon>Liparidae</taxon>
        <taxon>Liparis</taxon>
    </lineage>
</organism>
<reference evidence="1 2" key="1">
    <citation type="submission" date="2019-03" db="EMBL/GenBank/DDBJ databases">
        <title>First draft genome of Liparis tanakae, snailfish: a comprehensive survey of snailfish specific genes.</title>
        <authorList>
            <person name="Kim W."/>
            <person name="Song I."/>
            <person name="Jeong J.-H."/>
            <person name="Kim D."/>
            <person name="Kim S."/>
            <person name="Ryu S."/>
            <person name="Song J.Y."/>
            <person name="Lee S.K."/>
        </authorList>
    </citation>
    <scope>NUCLEOTIDE SEQUENCE [LARGE SCALE GENOMIC DNA]</scope>
    <source>
        <tissue evidence="1">Muscle</tissue>
    </source>
</reference>
<dbReference type="EMBL" id="SRLO01000350">
    <property type="protein sequence ID" value="TNN59676.1"/>
    <property type="molecule type" value="Genomic_DNA"/>
</dbReference>
<sequence>MHVSTKQILIACSSSSMFQREHQTLIHLDPLAACGLKEICDAWTKSFFVHPTLARLPLRADIHASFLSAKKVLKLEAEVFQT</sequence>
<comment type="caution">
    <text evidence="1">The sequence shown here is derived from an EMBL/GenBank/DDBJ whole genome shotgun (WGS) entry which is preliminary data.</text>
</comment>
<gene>
    <name evidence="1" type="ORF">EYF80_030047</name>
</gene>
<evidence type="ECO:0000313" key="2">
    <source>
        <dbReference type="Proteomes" id="UP000314294"/>
    </source>
</evidence>
<keyword evidence="2" id="KW-1185">Reference proteome</keyword>
<name>A0A4Z2H1N3_9TELE</name>
<evidence type="ECO:0000313" key="1">
    <source>
        <dbReference type="EMBL" id="TNN59676.1"/>
    </source>
</evidence>